<dbReference type="GO" id="GO:0016787">
    <property type="term" value="F:hydrolase activity"/>
    <property type="evidence" value="ECO:0007669"/>
    <property type="project" value="UniProtKB-KW"/>
</dbReference>
<accession>A0A0G0UVT5</accession>
<reference evidence="9 10" key="1">
    <citation type="journal article" date="2015" name="Nature">
        <title>rRNA introns, odd ribosomes, and small enigmatic genomes across a large radiation of phyla.</title>
        <authorList>
            <person name="Brown C.T."/>
            <person name="Hug L.A."/>
            <person name="Thomas B.C."/>
            <person name="Sharon I."/>
            <person name="Castelle C.J."/>
            <person name="Singh A."/>
            <person name="Wilkins M.J."/>
            <person name="Williams K.H."/>
            <person name="Banfield J.F."/>
        </authorList>
    </citation>
    <scope>NUCLEOTIDE SEQUENCE [LARGE SCALE GENOMIC DNA]</scope>
</reference>
<organism evidence="9 10">
    <name type="scientific">Candidatus Roizmanbacteria bacterium GW2011_GWA1_41_13</name>
    <dbReference type="NCBI Taxonomy" id="1618474"/>
    <lineage>
        <taxon>Bacteria</taxon>
        <taxon>Candidatus Roizmaniibacteriota</taxon>
    </lineage>
</organism>
<dbReference type="CDD" id="cd18741">
    <property type="entry name" value="PIN_VapC4-5_FitB-like"/>
    <property type="match status" value="1"/>
</dbReference>
<gene>
    <name evidence="9" type="ORF">UU41_C0034G0010</name>
</gene>
<keyword evidence="2" id="KW-1277">Toxin-antitoxin system</keyword>
<protein>
    <submittedName>
        <fullName evidence="9">PilT protein domain protein</fullName>
    </submittedName>
</protein>
<name>A0A0G0UVT5_9BACT</name>
<keyword evidence="6" id="KW-0460">Magnesium</keyword>
<keyword evidence="4" id="KW-0479">Metal-binding</keyword>
<dbReference type="GO" id="GO:0046872">
    <property type="term" value="F:metal ion binding"/>
    <property type="evidence" value="ECO:0007669"/>
    <property type="project" value="UniProtKB-KW"/>
</dbReference>
<dbReference type="InterPro" id="IPR050556">
    <property type="entry name" value="Type_II_TA_system_RNase"/>
</dbReference>
<comment type="similarity">
    <text evidence="7">Belongs to the PINc/VapC protein family.</text>
</comment>
<evidence type="ECO:0000313" key="9">
    <source>
        <dbReference type="EMBL" id="KKR91626.1"/>
    </source>
</evidence>
<evidence type="ECO:0000256" key="1">
    <source>
        <dbReference type="ARBA" id="ARBA00001946"/>
    </source>
</evidence>
<dbReference type="SUPFAM" id="SSF88723">
    <property type="entry name" value="PIN domain-like"/>
    <property type="match status" value="1"/>
</dbReference>
<dbReference type="InterPro" id="IPR002716">
    <property type="entry name" value="PIN_dom"/>
</dbReference>
<dbReference type="PANTHER" id="PTHR33653:SF1">
    <property type="entry name" value="RIBONUCLEASE VAPC2"/>
    <property type="match status" value="1"/>
</dbReference>
<sequence>MGKTNTRGLVIDTDIIIDYLRQSKQSTAFKQLLSENDSQPSIASVTITELWRGKSITQLKQRQKVNRLLNKLNIILADKTISQKAGELLRKYRHLVLADALVAATAIVNFFQLATFNKKHFEGITELVLYDKV</sequence>
<dbReference type="PANTHER" id="PTHR33653">
    <property type="entry name" value="RIBONUCLEASE VAPC2"/>
    <property type="match status" value="1"/>
</dbReference>
<evidence type="ECO:0000256" key="6">
    <source>
        <dbReference type="ARBA" id="ARBA00022842"/>
    </source>
</evidence>
<dbReference type="GO" id="GO:0004518">
    <property type="term" value="F:nuclease activity"/>
    <property type="evidence" value="ECO:0007669"/>
    <property type="project" value="UniProtKB-KW"/>
</dbReference>
<dbReference type="Gene3D" id="3.40.50.1010">
    <property type="entry name" value="5'-nuclease"/>
    <property type="match status" value="1"/>
</dbReference>
<comment type="caution">
    <text evidence="9">The sequence shown here is derived from an EMBL/GenBank/DDBJ whole genome shotgun (WGS) entry which is preliminary data.</text>
</comment>
<dbReference type="EMBL" id="LCAN01000034">
    <property type="protein sequence ID" value="KKR91626.1"/>
    <property type="molecule type" value="Genomic_DNA"/>
</dbReference>
<evidence type="ECO:0000256" key="7">
    <source>
        <dbReference type="ARBA" id="ARBA00038093"/>
    </source>
</evidence>
<dbReference type="Pfam" id="PF01850">
    <property type="entry name" value="PIN"/>
    <property type="match status" value="1"/>
</dbReference>
<evidence type="ECO:0000256" key="3">
    <source>
        <dbReference type="ARBA" id="ARBA00022722"/>
    </source>
</evidence>
<comment type="cofactor">
    <cofactor evidence="1">
        <name>Mg(2+)</name>
        <dbReference type="ChEBI" id="CHEBI:18420"/>
    </cofactor>
</comment>
<keyword evidence="5" id="KW-0378">Hydrolase</keyword>
<proteinExistence type="inferred from homology"/>
<evidence type="ECO:0000256" key="5">
    <source>
        <dbReference type="ARBA" id="ARBA00022801"/>
    </source>
</evidence>
<dbReference type="InterPro" id="IPR029060">
    <property type="entry name" value="PIN-like_dom_sf"/>
</dbReference>
<feature type="domain" description="PIN" evidence="8">
    <location>
        <begin position="10"/>
        <end position="121"/>
    </location>
</feature>
<evidence type="ECO:0000256" key="4">
    <source>
        <dbReference type="ARBA" id="ARBA00022723"/>
    </source>
</evidence>
<evidence type="ECO:0000313" key="10">
    <source>
        <dbReference type="Proteomes" id="UP000034961"/>
    </source>
</evidence>
<dbReference type="AlphaFoldDB" id="A0A0G0UVT5"/>
<evidence type="ECO:0000256" key="2">
    <source>
        <dbReference type="ARBA" id="ARBA00022649"/>
    </source>
</evidence>
<evidence type="ECO:0000259" key="8">
    <source>
        <dbReference type="Pfam" id="PF01850"/>
    </source>
</evidence>
<keyword evidence="3" id="KW-0540">Nuclease</keyword>
<dbReference type="Proteomes" id="UP000034961">
    <property type="component" value="Unassembled WGS sequence"/>
</dbReference>